<accession>A0ABR6Z6X0</accession>
<keyword evidence="2" id="KW-1185">Reference proteome</keyword>
<sequence>MNLLPGKFTTLLGLTLIPALSLATDYVERKDISAELRPFVLPNTKLLAYEMADLNADGKPDYVFILEKQKKQPDESSIDEGQRPLKIAIRQADGKLKLVKTNERIVFCSACGGVWGDPFADLTTDKKGFTVSHFGGSGWRWANNYQFNYSRKDDTWQLVKVTELSFHASDPDKVKEKIYTPPKHFGKIDIADFDPEKFKGVGAK</sequence>
<gene>
    <name evidence="1" type="ORF">H8L47_08090</name>
</gene>
<reference evidence="1 2" key="1">
    <citation type="submission" date="2020-08" db="EMBL/GenBank/DDBJ databases">
        <title>Novel species isolated from subtropical streams in China.</title>
        <authorList>
            <person name="Lu H."/>
        </authorList>
    </citation>
    <scope>NUCLEOTIDE SEQUENCE [LARGE SCALE GENOMIC DNA]</scope>
    <source>
        <strain evidence="1 2">NL8W</strain>
    </source>
</reference>
<organism evidence="1 2">
    <name type="scientific">Undibacterium umbellatum</name>
    <dbReference type="NCBI Taxonomy" id="2762300"/>
    <lineage>
        <taxon>Bacteria</taxon>
        <taxon>Pseudomonadati</taxon>
        <taxon>Pseudomonadota</taxon>
        <taxon>Betaproteobacteria</taxon>
        <taxon>Burkholderiales</taxon>
        <taxon>Oxalobacteraceae</taxon>
        <taxon>Undibacterium</taxon>
    </lineage>
</organism>
<protein>
    <recommendedName>
        <fullName evidence="3">Cytochrome c domain-containing protein</fullName>
    </recommendedName>
</protein>
<dbReference type="EMBL" id="JACOFX010000002">
    <property type="protein sequence ID" value="MBC3907522.1"/>
    <property type="molecule type" value="Genomic_DNA"/>
</dbReference>
<name>A0ABR6Z6X0_9BURK</name>
<dbReference type="Proteomes" id="UP000646911">
    <property type="component" value="Unassembled WGS sequence"/>
</dbReference>
<evidence type="ECO:0000313" key="2">
    <source>
        <dbReference type="Proteomes" id="UP000646911"/>
    </source>
</evidence>
<comment type="caution">
    <text evidence="1">The sequence shown here is derived from an EMBL/GenBank/DDBJ whole genome shotgun (WGS) entry which is preliminary data.</text>
</comment>
<evidence type="ECO:0000313" key="1">
    <source>
        <dbReference type="EMBL" id="MBC3907522.1"/>
    </source>
</evidence>
<proteinExistence type="predicted"/>
<evidence type="ECO:0008006" key="3">
    <source>
        <dbReference type="Google" id="ProtNLM"/>
    </source>
</evidence>